<dbReference type="Proteomes" id="UP000315842">
    <property type="component" value="Unassembled WGS sequence"/>
</dbReference>
<comment type="caution">
    <text evidence="1">The sequence shown here is derived from an EMBL/GenBank/DDBJ whole genome shotgun (WGS) entry which is preliminary data.</text>
</comment>
<dbReference type="AlphaFoldDB" id="A0A4Y3KEK2"/>
<evidence type="ECO:0000313" key="2">
    <source>
        <dbReference type="Proteomes" id="UP000315842"/>
    </source>
</evidence>
<accession>A0A4Y3KEK2</accession>
<dbReference type="RefSeq" id="WP_166772113.1">
    <property type="nucleotide sequence ID" value="NZ_BJLP01000038.1"/>
</dbReference>
<dbReference type="EMBL" id="BJLP01000038">
    <property type="protein sequence ID" value="GEA81804.1"/>
    <property type="molecule type" value="Genomic_DNA"/>
</dbReference>
<name>A0A4Y3KEK2_CELUD</name>
<protein>
    <submittedName>
        <fullName evidence="1">Uncharacterized protein</fullName>
    </submittedName>
</protein>
<gene>
    <name evidence="1" type="ORF">CUD01_22480</name>
</gene>
<evidence type="ECO:0000313" key="1">
    <source>
        <dbReference type="EMBL" id="GEA81804.1"/>
    </source>
</evidence>
<proteinExistence type="predicted"/>
<reference evidence="1 2" key="1">
    <citation type="submission" date="2019-06" db="EMBL/GenBank/DDBJ databases">
        <title>Whole genome shotgun sequence of Cellulomonas uda NBRC 3747.</title>
        <authorList>
            <person name="Hosoyama A."/>
            <person name="Uohara A."/>
            <person name="Ohji S."/>
            <person name="Ichikawa N."/>
        </authorList>
    </citation>
    <scope>NUCLEOTIDE SEQUENCE [LARGE SCALE GENOMIC DNA]</scope>
    <source>
        <strain evidence="1 2">NBRC 3747</strain>
    </source>
</reference>
<keyword evidence="2" id="KW-1185">Reference proteome</keyword>
<sequence length="56" mass="6777">MNLPPCPLCQNTDYEQQQERTDGRWGFTTHVKTLLVCTRCRYVLTFYDRNSIWDFD</sequence>
<organism evidence="1 2">
    <name type="scientific">Cellulomonas uda</name>
    <dbReference type="NCBI Taxonomy" id="1714"/>
    <lineage>
        <taxon>Bacteria</taxon>
        <taxon>Bacillati</taxon>
        <taxon>Actinomycetota</taxon>
        <taxon>Actinomycetes</taxon>
        <taxon>Micrococcales</taxon>
        <taxon>Cellulomonadaceae</taxon>
        <taxon>Cellulomonas</taxon>
    </lineage>
</organism>